<dbReference type="InterPro" id="IPR022038">
    <property type="entry name" value="Ig-like_bact"/>
</dbReference>
<feature type="domain" description="DUF5776" evidence="6">
    <location>
        <begin position="3097"/>
        <end position="3165"/>
    </location>
</feature>
<feature type="compositionally biased region" description="Polar residues" evidence="3">
    <location>
        <begin position="172"/>
        <end position="196"/>
    </location>
</feature>
<feature type="domain" description="MucBP" evidence="4">
    <location>
        <begin position="2813"/>
        <end position="2885"/>
    </location>
</feature>
<protein>
    <recommendedName>
        <fullName evidence="9">Gram-positive cocci surface proteins LPxTG domain-containing protein</fullName>
    </recommendedName>
</protein>
<evidence type="ECO:0000256" key="3">
    <source>
        <dbReference type="SAM" id="MobiDB-lite"/>
    </source>
</evidence>
<dbReference type="Pfam" id="PF18483">
    <property type="entry name" value="Lectin_L-type_dom"/>
    <property type="match status" value="1"/>
</dbReference>
<evidence type="ECO:0000256" key="1">
    <source>
        <dbReference type="ARBA" id="ARBA00022729"/>
    </source>
</evidence>
<feature type="compositionally biased region" description="Polar residues" evidence="3">
    <location>
        <begin position="1909"/>
        <end position="1922"/>
    </location>
</feature>
<gene>
    <name evidence="7" type="ORF">LKE01_10410</name>
</gene>
<evidence type="ECO:0000259" key="5">
    <source>
        <dbReference type="Pfam" id="PF07523"/>
    </source>
</evidence>
<dbReference type="Pfam" id="PF07523">
    <property type="entry name" value="Big_3"/>
    <property type="match status" value="1"/>
</dbReference>
<feature type="region of interest" description="Disordered" evidence="3">
    <location>
        <begin position="362"/>
        <end position="387"/>
    </location>
</feature>
<dbReference type="OrthoDB" id="2329141at2"/>
<feature type="compositionally biased region" description="Polar residues" evidence="3">
    <location>
        <begin position="1433"/>
        <end position="1443"/>
    </location>
</feature>
<feature type="domain" description="MucBP" evidence="4">
    <location>
        <begin position="474"/>
        <end position="554"/>
    </location>
</feature>
<organism evidence="7 8">
    <name type="scientific">Lentilactobacillus kefiri</name>
    <name type="common">Lactobacillus kefiri</name>
    <dbReference type="NCBI Taxonomy" id="33962"/>
    <lineage>
        <taxon>Bacteria</taxon>
        <taxon>Bacillati</taxon>
        <taxon>Bacillota</taxon>
        <taxon>Bacilli</taxon>
        <taxon>Lactobacillales</taxon>
        <taxon>Lactobacillaceae</taxon>
        <taxon>Lentilactobacillus</taxon>
    </lineage>
</organism>
<dbReference type="InterPro" id="IPR009459">
    <property type="entry name" value="MucBP_dom"/>
</dbReference>
<feature type="domain" description="MucBP" evidence="4">
    <location>
        <begin position="2577"/>
        <end position="2648"/>
    </location>
</feature>
<evidence type="ECO:0000313" key="8">
    <source>
        <dbReference type="Proteomes" id="UP000321893"/>
    </source>
</evidence>
<dbReference type="Proteomes" id="UP000321893">
    <property type="component" value="Unassembled WGS sequence"/>
</dbReference>
<feature type="domain" description="DUF5776" evidence="6">
    <location>
        <begin position="3025"/>
        <end position="3091"/>
    </location>
</feature>
<name>A0A511DTQ8_LENKE</name>
<dbReference type="Pfam" id="PF19087">
    <property type="entry name" value="DUF5776"/>
    <property type="match status" value="2"/>
</dbReference>
<evidence type="ECO:0000259" key="6">
    <source>
        <dbReference type="Pfam" id="PF19087"/>
    </source>
</evidence>
<keyword evidence="8" id="KW-1185">Reference proteome</keyword>
<evidence type="ECO:0000313" key="7">
    <source>
        <dbReference type="EMBL" id="GEL28221.1"/>
    </source>
</evidence>
<dbReference type="STRING" id="1423764.FC95_GL000136"/>
<evidence type="ECO:0000259" key="4">
    <source>
        <dbReference type="Pfam" id="PF06458"/>
    </source>
</evidence>
<feature type="domain" description="MucBP" evidence="4">
    <location>
        <begin position="1146"/>
        <end position="1217"/>
    </location>
</feature>
<feature type="domain" description="MucBP" evidence="4">
    <location>
        <begin position="2182"/>
        <end position="2249"/>
    </location>
</feature>
<feature type="domain" description="MucBP" evidence="4">
    <location>
        <begin position="2259"/>
        <end position="2309"/>
    </location>
</feature>
<feature type="region of interest" description="Disordered" evidence="3">
    <location>
        <begin position="1901"/>
        <end position="1922"/>
    </location>
</feature>
<keyword evidence="2" id="KW-0677">Repeat</keyword>
<dbReference type="Pfam" id="PF19258">
    <property type="entry name" value="KxYKxGKxW_sig"/>
    <property type="match status" value="1"/>
</dbReference>
<feature type="compositionally biased region" description="Polar residues" evidence="3">
    <location>
        <begin position="2905"/>
        <end position="2920"/>
    </location>
</feature>
<accession>A0A511DTQ8</accession>
<feature type="region of interest" description="Disordered" evidence="3">
    <location>
        <begin position="1868"/>
        <end position="1888"/>
    </location>
</feature>
<dbReference type="InterPro" id="IPR022263">
    <property type="entry name" value="KxYKxGKxW"/>
</dbReference>
<feature type="region of interest" description="Disordered" evidence="3">
    <location>
        <begin position="2268"/>
        <end position="2287"/>
    </location>
</feature>
<evidence type="ECO:0000256" key="2">
    <source>
        <dbReference type="ARBA" id="ARBA00022737"/>
    </source>
</evidence>
<proteinExistence type="predicted"/>
<feature type="domain" description="MucBP" evidence="4">
    <location>
        <begin position="1779"/>
        <end position="1851"/>
    </location>
</feature>
<dbReference type="GeneID" id="71566759"/>
<keyword evidence="1" id="KW-0732">Signal</keyword>
<feature type="region of interest" description="Disordered" evidence="3">
    <location>
        <begin position="2896"/>
        <end position="2936"/>
    </location>
</feature>
<feature type="region of interest" description="Disordered" evidence="3">
    <location>
        <begin position="69"/>
        <end position="224"/>
    </location>
</feature>
<comment type="caution">
    <text evidence="7">The sequence shown here is derived from an EMBL/GenBank/DDBJ whole genome shotgun (WGS) entry which is preliminary data.</text>
</comment>
<dbReference type="RefSeq" id="WP_056981047.1">
    <property type="nucleotide sequence ID" value="NZ_BJVK01000010.1"/>
</dbReference>
<dbReference type="InterPro" id="IPR044081">
    <property type="entry name" value="DUF5776"/>
</dbReference>
<dbReference type="SUPFAM" id="SSF49899">
    <property type="entry name" value="Concanavalin A-like lectins/glucanases"/>
    <property type="match status" value="1"/>
</dbReference>
<reference evidence="7" key="1">
    <citation type="submission" date="2019-07" db="EMBL/GenBank/DDBJ databases">
        <title>Whole genome shotgun sequence of Lactobacillus kefiri NBRC 15888.</title>
        <authorList>
            <person name="Hosoyama A."/>
            <person name="Uohara A."/>
            <person name="Ohji S."/>
            <person name="Ichikawa N."/>
        </authorList>
    </citation>
    <scope>NUCLEOTIDE SEQUENCE [LARGE SCALE GENOMIC DNA]</scope>
    <source>
        <strain evidence="7">NBRC 15888</strain>
    </source>
</reference>
<evidence type="ECO:0008006" key="9">
    <source>
        <dbReference type="Google" id="ProtNLM"/>
    </source>
</evidence>
<feature type="compositionally biased region" description="Polar residues" evidence="3">
    <location>
        <begin position="362"/>
        <end position="378"/>
    </location>
</feature>
<dbReference type="Gene3D" id="3.10.20.320">
    <property type="entry name" value="Putative peptidoglycan bound protein (lpxtg motif)"/>
    <property type="match status" value="4"/>
</dbReference>
<feature type="domain" description="MucBP" evidence="4">
    <location>
        <begin position="2656"/>
        <end position="2724"/>
    </location>
</feature>
<feature type="domain" description="MucBP" evidence="4">
    <location>
        <begin position="823"/>
        <end position="890"/>
    </location>
</feature>
<feature type="region of interest" description="Disordered" evidence="3">
    <location>
        <begin position="1421"/>
        <end position="1443"/>
    </location>
</feature>
<sequence length="3169" mass="347667">MHNLWKDQDRKVHFKMYKSGKHWVFAGLAVVGLGMGLGISGGNVLADTHVDGSVPQTDHEDTAQMIITDKQPGEPDGTNPKGQVNLPASDDESHSQSAKVEINPSLSTDNTDEKSAADVAVVNTPKVADHTTTAQNTINKDKKTDNNTHVSKTKPNESDNQSASAPIEKLSDTNPQTKPNSDTKQSLKAKTASNHSVEADAAISSSESKTAADHETNSNESNTVIVKPENFKDYFQVNSHATWNGNMLTLTTGHHQSGNATLKTKIDMQNSFQLKGSVMLGDGNYPSTEWADGISFGFHSGDVNAHGGAGADMGMGGLPDGFGFKLDTYSNTDPDHEDPERFIYIPYFGGLQETQAFGAFAYNNNKPGNPSETYNPSKLSDPDAPKALAAGADDSLKPKHFYPVEIDYDGKTHDMTAIFDNDVAHRKITWHHNVSHWSENKKALSFFIAASTGQRGGLQQFKFDSFQYTVPSVVNVKFTDEDGRTIPNAPQPLTIYGKPGQKVDLTGVTADIQKIERNGQYYFDRVKKEGIGDFDVNKNLLTMSKQTQDINYYFAKSQAKINANDFTIYAGQPWTSDLKNVTAVAKNGQAIDPSDLVVIPEGDSQTPGTYNVTYRLNQQCYHNGPVQSVTKTVKATVIENKSKIEVKDASYSVGDKFDPAKSLVSAVDGQGKSVSLDSGELTSQVSDADGHSVAQDAVTAHSGDYYLQFSYKNGQQVLSKSKRSKITVIQPNNITVDLIAPNNDQVRSILPKDHQTGDQIDVAPSSKYLASIIPTGYHYAKADELQTDETQPTVNPVYSGKEQTVKVYVVGDTVDKNAANALTVHHYLKDSADVKVAPDSSIGGRIGQKVVATLKDAAHAAEGYTLVPNQKDQTATLKLNQGSQVKFYYTADPQDNIKVNVLNAANVDIVKVTKPEGHHTGDVLDVSPNSSFLDVAKERGYHYATGDELNGHIQPLGNPTYSAKPQEVNIYVVGNTITDKMDNSLLIHYFKDNTTTAIKPERRVGGIVGSTVTLKLNDKEQQVPGYELVSPDKDVEWTLNNSNGQVQNFYYKPSEQKNIAVHFMNVQTDKPVGSPVDPLGHTNETLNLSETSNQIHVPEGYHWATKEELDKYQRQQTQEMKWGTQKQNANVYVTGNPIDANSKNALTVNYYLQDDHSLKTKTAIRNADKIGGNVGDQVTVDPQSKDNHIDGYTAVGKEKITRTLGTSPTDPVNLYYTANSLNNITVKVVDVNGNPDTFVTTETPAGKTGQKLDLAHNVNIPDGYHLATNDELKQHNATQPNNPTYKADSQQTTVYVAGDDVTDAVTVHYYLQDEQGKPTMTEVAKDTSINSKVGQTVTVDPEHQSPKIDGFTIVPNQKKQLITTKYKIHSVVPVYYTGNVSSNINVHFINSNTGETVQTEHPQGHTGGVLNLNDDSRVPIPNGYHRTDPNAAGNKQSQNPTYTTKEKDVQVYITGNPISSHDKNALVINHYLVDDMGQKTTDSFHTLPKIVGGQVGQSITIDPQAPENQIPGYTAIDQAKITRKLAAHPVDPVNLYYKADTLHNITIEEYDDFGNPGKYVTTAVPTGKTGQKLDLADNQNLHIPNGYHLATSDELKANKVSQPADPTYSPTSQTVRVYIAGNIVKNAMTVHHYLRDEQGKLTTKMIADDTHLRGRVGQTLTFKPSSEPQKFPGYTIVSGQPEKSEPVNPETPGETAIYYTGNLNQTISVHFIDKQTKKTVTVEVPEGHTGSVLDLTNPDKVKIPDGYHRVEQITQNPTYSTDKQDVNVYVAGNEAKDSVTVHYYLQDEQGRPTTIKIADDSQIGTQVGQTVTFDPNKNPKKIDGYTLVSKQTQKVVEIQPNMHQEIPVYYTGDKNNKITVHFVDPKNNGTTFPTEKPEGHTGSVLNLDDNNQIKIPAGYHRLNPADIPNSKNRPANPTYSTKDQNVDVYITGDPVDSNDVNALIINHYLQDGKGQQTKHVVGPSKRVGGQVGEVITIDPQNSDNQIAGYTAVGKSPISRTLGVKAGSPIDLYYTANAANNITVHEFTVNGNHVALINTATPNGKTGETLKLDDNSNLTIPVGYHIATPDELKDAKVSQPTDLTYKASPQTVSVYVAGNQVDKAVMVHSYLQDETGKKTKTKVAHDQFLHGRVGQDVPVDPAKYPQKIDGYTIVPNQPVNSLTIPATGKEEAAIYYTGDKNTNVVVHFIDSNTGKSVTVETPQGHTGSSLDLNDNAKVKVPEGYHRVDKGNQSQNKNLKFTNTKQDVNVYVAGNVIKDAVTTQYYLQDENGKPTDSPIAPEKPHSGTVGQDITIHPAVIDGYTISPNQGKMVFDVTPGMHKVVPIYYTGNKNNMISVHFIDPNDQNHTVQIEKPAGHTGSVLNLNDNTIIHIPDGYHRVDTADIPGKKQSENPRFSMKEQNVDVYVTGNPIDQNSKNALIVNHYLEDESGKPTTKSIGKPLRIGGRVGAKIIVDPQDKQNEIPGYTVVKAQPITKYLTNHPIDPVSLYYTANEVHNITINEYDVNGDSDKPIQISVPTGKTGTQLDLNDVNNLKIPEGYHKATATELKGHQQPTDPTYTASPQDVKVYVVGNRVKNAVTVHYYLMDETGKATTIPVSKDQTSDGQVGQKITVDPSDQPQQIDGYTLLPNQPKHQWLVTPTTQEKTTIYYTGDVNSHVVVHYVDANTGKTISVDRPQGHTGGALNLDDNSKIVIPDGYHISDQQELLNGEKQPTNPTYTAKDQNVDVFITGDVIEPNDGNAVTVHHYLSGTSNPIIPDTKVGGRVGQVVQIDPQADNNQITGYTSDADQFVQRRTLGTAPVADATIYYTPNDEQNITIKYVDGNTGKVVGTATPKGHFGGQIDIDNPSVAKIPDGYHRAATNELPKGKQQPKGNLTFTDKDQDVVVYVFGNYSGNNGGYGGSDVVTPTPTTKPEQSKASQPANPVVKVPVSNDSVPRNRRSTIKKGEVVYSLKKIYLYKNKTFSKKQRIAGYVKKPRVYRPMFVVIGHSYSKNGLMRYKVRDVNHLTKNRHLVGYITANAEYVRPVYYQGTHRTITVINPLGVNSYKHKDLSGKTRKYKQGTVLHVAKVVHHHLTTRYVLTNGRYVTANRKLVITGNKKMPRTIRVKKTINRYKNVNFTHRNKKHIQRGTKLRVLGYDYSHANSVSRHGTLRYRVTGGYVTGNSKFVKIYR</sequence>
<feature type="domain" description="Ig-like" evidence="5">
    <location>
        <begin position="562"/>
        <end position="636"/>
    </location>
</feature>
<dbReference type="Pfam" id="PF06458">
    <property type="entry name" value="MucBP"/>
    <property type="match status" value="9"/>
</dbReference>
<dbReference type="EMBL" id="BJVK01000010">
    <property type="protein sequence ID" value="GEL28221.1"/>
    <property type="molecule type" value="Genomic_DNA"/>
</dbReference>
<dbReference type="Gene3D" id="2.60.120.200">
    <property type="match status" value="1"/>
</dbReference>
<dbReference type="NCBIfam" id="TIGR03715">
    <property type="entry name" value="KxYKxGKxW"/>
    <property type="match status" value="1"/>
</dbReference>
<dbReference type="InterPro" id="IPR013320">
    <property type="entry name" value="ConA-like_dom_sf"/>
</dbReference>